<keyword evidence="8" id="KW-1185">Reference proteome</keyword>
<dbReference type="InterPro" id="IPR018117">
    <property type="entry name" value="C5_DNA_meth_AS"/>
</dbReference>
<dbReference type="Gene3D" id="3.90.120.10">
    <property type="entry name" value="DNA Methylase, subunit A, domain 2"/>
    <property type="match status" value="1"/>
</dbReference>
<dbReference type="PROSITE" id="PS00094">
    <property type="entry name" value="C5_MTASE_1"/>
    <property type="match status" value="1"/>
</dbReference>
<dbReference type="InterPro" id="IPR029063">
    <property type="entry name" value="SAM-dependent_MTases_sf"/>
</dbReference>
<comment type="similarity">
    <text evidence="6">Belongs to the class I-like SAM-binding methyltransferase superfamily. C5-methyltransferase family.</text>
</comment>
<dbReference type="GO" id="GO:0032259">
    <property type="term" value="P:methylation"/>
    <property type="evidence" value="ECO:0007669"/>
    <property type="project" value="UniProtKB-KW"/>
</dbReference>
<dbReference type="Gene3D" id="3.40.50.150">
    <property type="entry name" value="Vaccinia Virus protein VP39"/>
    <property type="match status" value="1"/>
</dbReference>
<dbReference type="PROSITE" id="PS51679">
    <property type="entry name" value="SAM_MT_C5"/>
    <property type="match status" value="1"/>
</dbReference>
<comment type="caution">
    <text evidence="7">The sequence shown here is derived from an EMBL/GenBank/DDBJ whole genome shotgun (WGS) entry which is preliminary data.</text>
</comment>
<dbReference type="SUPFAM" id="SSF53335">
    <property type="entry name" value="S-adenosyl-L-methionine-dependent methyltransferases"/>
    <property type="match status" value="1"/>
</dbReference>
<dbReference type="PROSITE" id="PS00095">
    <property type="entry name" value="C5_MTASE_2"/>
    <property type="match status" value="1"/>
</dbReference>
<gene>
    <name evidence="7" type="ORF">LC586_11020</name>
</gene>
<dbReference type="InterPro" id="IPR001525">
    <property type="entry name" value="C5_MeTfrase"/>
</dbReference>
<dbReference type="InterPro" id="IPR031303">
    <property type="entry name" value="C5_meth_CS"/>
</dbReference>
<dbReference type="InterPro" id="IPR050390">
    <property type="entry name" value="C5-Methyltransferase"/>
</dbReference>
<dbReference type="EC" id="2.1.1.37" evidence="1"/>
<keyword evidence="4 6" id="KW-0949">S-adenosyl-L-methionine</keyword>
<dbReference type="Pfam" id="PF00145">
    <property type="entry name" value="DNA_methylase"/>
    <property type="match status" value="2"/>
</dbReference>
<dbReference type="PANTHER" id="PTHR10629">
    <property type="entry name" value="CYTOSINE-SPECIFIC METHYLTRANSFERASE"/>
    <property type="match status" value="1"/>
</dbReference>
<dbReference type="GO" id="GO:0008168">
    <property type="term" value="F:methyltransferase activity"/>
    <property type="evidence" value="ECO:0007669"/>
    <property type="project" value="UniProtKB-KW"/>
</dbReference>
<evidence type="ECO:0000256" key="2">
    <source>
        <dbReference type="ARBA" id="ARBA00022603"/>
    </source>
</evidence>
<keyword evidence="3 6" id="KW-0808">Transferase</keyword>
<dbReference type="PROSITE" id="PS51257">
    <property type="entry name" value="PROKAR_LIPOPROTEIN"/>
    <property type="match status" value="1"/>
</dbReference>
<protein>
    <recommendedName>
        <fullName evidence="1">DNA (cytosine-5-)-methyltransferase</fullName>
        <ecNumber evidence="1">2.1.1.37</ecNumber>
    </recommendedName>
</protein>
<evidence type="ECO:0000313" key="8">
    <source>
        <dbReference type="Proteomes" id="UP001199525"/>
    </source>
</evidence>
<evidence type="ECO:0000313" key="7">
    <source>
        <dbReference type="EMBL" id="MCC5599745.1"/>
    </source>
</evidence>
<accession>A0ABS8I6K5</accession>
<feature type="active site" evidence="6">
    <location>
        <position position="88"/>
    </location>
</feature>
<evidence type="ECO:0000256" key="3">
    <source>
        <dbReference type="ARBA" id="ARBA00022679"/>
    </source>
</evidence>
<reference evidence="7 8" key="1">
    <citation type="journal article" date="2021" name="Microorganisms">
        <title>Genome Evolution of Filamentous Cyanobacterium Nostoc Species: From Facultative Symbiosis to Free Living.</title>
        <authorList>
            <person name="Huo D."/>
            <person name="Li H."/>
            <person name="Cai F."/>
            <person name="Guo X."/>
            <person name="Qiao Z."/>
            <person name="Wang W."/>
            <person name="Yu G."/>
            <person name="Li R."/>
        </authorList>
    </citation>
    <scope>NUCLEOTIDE SEQUENCE [LARGE SCALE GENOMIC DNA]</scope>
    <source>
        <strain evidence="7 8">CHAB 5714</strain>
    </source>
</reference>
<dbReference type="RefSeq" id="WP_229484573.1">
    <property type="nucleotide sequence ID" value="NZ_JAIVFQ010000012.1"/>
</dbReference>
<keyword evidence="2 6" id="KW-0489">Methyltransferase</keyword>
<sequence length="396" mass="44782">MTIFKLEPVKSIELCTGAGGLAMGCAKAGFHHLALVEQDKHSCYTIRENQQRGIALVSDWHIHQMDVTDFDYSTIEEEIDLLAGGPPCQPFSIGGRHGAFLDKRDMFPQFFRAVRALRPKAFLIENVRGLLRRNFINYFEYIILQLTHPQLLPKPDEPWVDHLARLERHHNSGKSDDLGYRVTFRLLNAADYGVAQKRERVFIVGFRSDLKANWSFPEPTHTEEALIWHKWITGEYWERHTIASKERPEIPSLLRSRLQRTGANLLGSVTAPWCTVRDAIADLPSPENTNVAIEIPNHVYVPGARSYPGHTGSPLDEPAKTLKAGVHGVPGGENMLALPNGQVRYLTVREAARLQTFPDDYYFPCNWGESMRQIGNAVPVTLAHLIAKSIRSHLDR</sequence>
<evidence type="ECO:0000256" key="6">
    <source>
        <dbReference type="PROSITE-ProRule" id="PRU01016"/>
    </source>
</evidence>
<dbReference type="PANTHER" id="PTHR10629:SF52">
    <property type="entry name" value="DNA (CYTOSINE-5)-METHYLTRANSFERASE 1"/>
    <property type="match status" value="1"/>
</dbReference>
<name>A0ABS8I6K5_9NOSO</name>
<dbReference type="PRINTS" id="PR00105">
    <property type="entry name" value="C5METTRFRASE"/>
</dbReference>
<dbReference type="Proteomes" id="UP001199525">
    <property type="component" value="Unassembled WGS sequence"/>
</dbReference>
<evidence type="ECO:0000256" key="5">
    <source>
        <dbReference type="ARBA" id="ARBA00022747"/>
    </source>
</evidence>
<proteinExistence type="inferred from homology"/>
<evidence type="ECO:0000256" key="4">
    <source>
        <dbReference type="ARBA" id="ARBA00022691"/>
    </source>
</evidence>
<organism evidence="7 8">
    <name type="scientific">Nostoc favosum CHAB5714</name>
    <dbReference type="NCBI Taxonomy" id="2780399"/>
    <lineage>
        <taxon>Bacteria</taxon>
        <taxon>Bacillati</taxon>
        <taxon>Cyanobacteriota</taxon>
        <taxon>Cyanophyceae</taxon>
        <taxon>Nostocales</taxon>
        <taxon>Nostocaceae</taxon>
        <taxon>Nostoc</taxon>
        <taxon>Nostoc favosum</taxon>
    </lineage>
</organism>
<keyword evidence="5" id="KW-0680">Restriction system</keyword>
<evidence type="ECO:0000256" key="1">
    <source>
        <dbReference type="ARBA" id="ARBA00011975"/>
    </source>
</evidence>
<dbReference type="EMBL" id="JAIVFQ010000012">
    <property type="protein sequence ID" value="MCC5599745.1"/>
    <property type="molecule type" value="Genomic_DNA"/>
</dbReference>